<keyword evidence="3" id="KW-1185">Reference proteome</keyword>
<evidence type="ECO:0000313" key="2">
    <source>
        <dbReference type="EMBL" id="KAK6540502.1"/>
    </source>
</evidence>
<reference evidence="2 3" key="1">
    <citation type="submission" date="2019-10" db="EMBL/GenBank/DDBJ databases">
        <authorList>
            <person name="Palmer J.M."/>
        </authorList>
    </citation>
    <scope>NUCLEOTIDE SEQUENCE [LARGE SCALE GENOMIC DNA]</scope>
    <source>
        <strain evidence="2 3">TWF694</strain>
    </source>
</reference>
<dbReference type="PANTHER" id="PTHR37844:SF2">
    <property type="entry name" value="SER_THR PROTEIN PHOSPHATASE SUPERFAMILY (AFU_ORTHOLOGUE AFUA_1G14840)"/>
    <property type="match status" value="1"/>
</dbReference>
<dbReference type="GO" id="GO:0016787">
    <property type="term" value="F:hydrolase activity"/>
    <property type="evidence" value="ECO:0007669"/>
    <property type="project" value="InterPro"/>
</dbReference>
<dbReference type="InterPro" id="IPR029052">
    <property type="entry name" value="Metallo-depent_PP-like"/>
</dbReference>
<dbReference type="Gene3D" id="3.60.21.10">
    <property type="match status" value="1"/>
</dbReference>
<proteinExistence type="predicted"/>
<dbReference type="PANTHER" id="PTHR37844">
    <property type="entry name" value="SER/THR PROTEIN PHOSPHATASE SUPERFAMILY (AFU_ORTHOLOGUE AFUA_1G14840)"/>
    <property type="match status" value="1"/>
</dbReference>
<name>A0AAV9XHV5_9PEZI</name>
<evidence type="ECO:0000313" key="3">
    <source>
        <dbReference type="Proteomes" id="UP001365542"/>
    </source>
</evidence>
<comment type="caution">
    <text evidence="2">The sequence shown here is derived from an EMBL/GenBank/DDBJ whole genome shotgun (WGS) entry which is preliminary data.</text>
</comment>
<dbReference type="InterPro" id="IPR004843">
    <property type="entry name" value="Calcineurin-like_PHP"/>
</dbReference>
<accession>A0AAV9XHV5</accession>
<dbReference type="Pfam" id="PF00149">
    <property type="entry name" value="Metallophos"/>
    <property type="match status" value="1"/>
</dbReference>
<gene>
    <name evidence="2" type="ORF">TWF694_009292</name>
</gene>
<protein>
    <recommendedName>
        <fullName evidence="1">Calcineurin-like phosphoesterase domain-containing protein</fullName>
    </recommendedName>
</protein>
<dbReference type="Proteomes" id="UP001365542">
    <property type="component" value="Unassembled WGS sequence"/>
</dbReference>
<organism evidence="2 3">
    <name type="scientific">Orbilia ellipsospora</name>
    <dbReference type="NCBI Taxonomy" id="2528407"/>
    <lineage>
        <taxon>Eukaryota</taxon>
        <taxon>Fungi</taxon>
        <taxon>Dikarya</taxon>
        <taxon>Ascomycota</taxon>
        <taxon>Pezizomycotina</taxon>
        <taxon>Orbiliomycetes</taxon>
        <taxon>Orbiliales</taxon>
        <taxon>Orbiliaceae</taxon>
        <taxon>Orbilia</taxon>
    </lineage>
</organism>
<feature type="domain" description="Calcineurin-like phosphoesterase" evidence="1">
    <location>
        <begin position="120"/>
        <end position="352"/>
    </location>
</feature>
<dbReference type="EMBL" id="JAVHJO010000005">
    <property type="protein sequence ID" value="KAK6540502.1"/>
    <property type="molecule type" value="Genomic_DNA"/>
</dbReference>
<dbReference type="AlphaFoldDB" id="A0AAV9XHV5"/>
<dbReference type="SUPFAM" id="SSF56300">
    <property type="entry name" value="Metallo-dependent phosphatases"/>
    <property type="match status" value="1"/>
</dbReference>
<evidence type="ECO:0000259" key="1">
    <source>
        <dbReference type="Pfam" id="PF00149"/>
    </source>
</evidence>
<sequence>MLKPCICLRGSFVRGISRCCRLPLPRDLGYQLSCLYPEQPFSPGVPQLRWTDSQATNHTAEIFHTPSATTTMSFSSIFSEKRASKESTSSTSSTHSILPKSLVDYIHSVTERSPTYPTIPIQLVSDIHLEIFDPVFKTQGHLEYTIPRQCPYLILAGDIGTLNQPENYLCFLRRHCEIFDKVFLVLGNHEFYGTSRRDGFSNIESFFADDPVIAEKLVLLNRNRYDFPDSKLTILGCTLQSEIRPEQRDEIASKLNDFRQIKGWRVDDHNAEHSIDIAWLRDQIEEIAETEPDRRILVATHHAPSFRKTSAPQHEDSSLSSAFCTGILEGGAWRGWKGKEMVKVWVFGHTHWCCDFNLSGVRVVSNQRGYWFESTVRQDYKEDLVVDV</sequence>